<dbReference type="PANTHER" id="PTHR11875">
    <property type="entry name" value="TESTIS-SPECIFIC Y-ENCODED PROTEIN"/>
    <property type="match status" value="1"/>
</dbReference>
<reference evidence="5" key="1">
    <citation type="submission" date="2022-03" db="EMBL/GenBank/DDBJ databases">
        <authorList>
            <person name="Legras J.-L."/>
            <person name="Devillers H."/>
            <person name="Grondin C."/>
        </authorList>
    </citation>
    <scope>NUCLEOTIDE SEQUENCE</scope>
    <source>
        <strain evidence="5">CLIB 1423</strain>
    </source>
</reference>
<dbReference type="EMBL" id="CAKXYY010000003">
    <property type="protein sequence ID" value="CAH2351240.1"/>
    <property type="molecule type" value="Genomic_DNA"/>
</dbReference>
<dbReference type="InterPro" id="IPR037231">
    <property type="entry name" value="NAP-like_sf"/>
</dbReference>
<name>A0A9P0QMD9_9ASCO</name>
<dbReference type="AlphaFoldDB" id="A0A9P0QMD9"/>
<evidence type="ECO:0000256" key="1">
    <source>
        <dbReference type="ARBA" id="ARBA00009947"/>
    </source>
</evidence>
<organism evidence="5 6">
    <name type="scientific">[Candida] railenensis</name>
    <dbReference type="NCBI Taxonomy" id="45579"/>
    <lineage>
        <taxon>Eukaryota</taxon>
        <taxon>Fungi</taxon>
        <taxon>Dikarya</taxon>
        <taxon>Ascomycota</taxon>
        <taxon>Saccharomycotina</taxon>
        <taxon>Pichiomycetes</taxon>
        <taxon>Debaryomycetaceae</taxon>
        <taxon>Kurtzmaniella</taxon>
    </lineage>
</organism>
<dbReference type="Proteomes" id="UP000837801">
    <property type="component" value="Unassembled WGS sequence"/>
</dbReference>
<evidence type="ECO:0000256" key="3">
    <source>
        <dbReference type="SAM" id="Coils"/>
    </source>
</evidence>
<comment type="similarity">
    <text evidence="1 2">Belongs to the nucleosome assembly protein (NAP) family.</text>
</comment>
<dbReference type="Gene3D" id="3.30.1120.90">
    <property type="entry name" value="Nucleosome assembly protein"/>
    <property type="match status" value="1"/>
</dbReference>
<protein>
    <submittedName>
        <fullName evidence="5">Vacuolar protein sorting-associated protein 75</fullName>
    </submittedName>
</protein>
<feature type="region of interest" description="Disordered" evidence="4">
    <location>
        <begin position="219"/>
        <end position="262"/>
    </location>
</feature>
<dbReference type="SUPFAM" id="SSF143113">
    <property type="entry name" value="NAP-like"/>
    <property type="match status" value="1"/>
</dbReference>
<dbReference type="GO" id="GO:0005634">
    <property type="term" value="C:nucleus"/>
    <property type="evidence" value="ECO:0007669"/>
    <property type="project" value="InterPro"/>
</dbReference>
<feature type="compositionally biased region" description="Acidic residues" evidence="4">
    <location>
        <begin position="224"/>
        <end position="253"/>
    </location>
</feature>
<dbReference type="OrthoDB" id="19419at2759"/>
<accession>A0A9P0QMD9</accession>
<evidence type="ECO:0000256" key="2">
    <source>
        <dbReference type="RuleBase" id="RU003876"/>
    </source>
</evidence>
<feature type="coiled-coil region" evidence="3">
    <location>
        <begin position="10"/>
        <end position="37"/>
    </location>
</feature>
<dbReference type="InterPro" id="IPR002164">
    <property type="entry name" value="NAP_family"/>
</dbReference>
<dbReference type="Pfam" id="PF00956">
    <property type="entry name" value="NAP"/>
    <property type="match status" value="1"/>
</dbReference>
<keyword evidence="3" id="KW-0175">Coiled coil</keyword>
<evidence type="ECO:0000313" key="5">
    <source>
        <dbReference type="EMBL" id="CAH2351240.1"/>
    </source>
</evidence>
<comment type="caution">
    <text evidence="5">The sequence shown here is derived from an EMBL/GenBank/DDBJ whole genome shotgun (WGS) entry which is preliminary data.</text>
</comment>
<proteinExistence type="inferred from homology"/>
<gene>
    <name evidence="5" type="ORF">CLIB1423_03S01816</name>
</gene>
<sequence>MSEEEDIKHLEASLIGLAECEKEMDKAEKEAEIFRINKTQKIYQKRSEILSKIPTFWYIVLAENDDFAEYISSDDLKYLEDIANIYVEYDIANNNPRDFKIIISFEGNLIPKQTITKSFKTLVNEQGEEYLTSEAVEIEWPQQLQSINPKTIKANSKKQNGSMSTEDKKNYRIGMKSFFSFFTWTGEKPGKEFRNGEDLARLIVDNLFPYAVKYYTEALPAGSEDFDDDEDEEDEEDSSEGEELDLSADEKDDEPQTKKQKT</sequence>
<evidence type="ECO:0000313" key="6">
    <source>
        <dbReference type="Proteomes" id="UP000837801"/>
    </source>
</evidence>
<keyword evidence="6" id="KW-1185">Reference proteome</keyword>
<dbReference type="GO" id="GO:0006334">
    <property type="term" value="P:nucleosome assembly"/>
    <property type="evidence" value="ECO:0007669"/>
    <property type="project" value="InterPro"/>
</dbReference>
<evidence type="ECO:0000256" key="4">
    <source>
        <dbReference type="SAM" id="MobiDB-lite"/>
    </source>
</evidence>